<name>A0A396IH58_MEDTR</name>
<dbReference type="Proteomes" id="UP000265566">
    <property type="component" value="Chromosome 4"/>
</dbReference>
<dbReference type="EMBL" id="PSQE01000004">
    <property type="protein sequence ID" value="RHN63993.1"/>
    <property type="molecule type" value="Genomic_DNA"/>
</dbReference>
<evidence type="ECO:0000256" key="1">
    <source>
        <dbReference type="ARBA" id="ARBA00010080"/>
    </source>
</evidence>
<comment type="caution">
    <text evidence="2">The sequence shown here is derived from an EMBL/GenBank/DDBJ whole genome shotgun (WGS) entry which is preliminary data.</text>
</comment>
<gene>
    <name evidence="2" type="ORF">MtrunA17_Chr4g0064351</name>
</gene>
<protein>
    <submittedName>
        <fullName evidence="2">Putative tetratricopeptide-like helical domain-containing protein</fullName>
    </submittedName>
</protein>
<dbReference type="PANTHER" id="PTHR12979">
    <property type="entry name" value="CCR4-NOT TRANSCRIPTION COMPLEX SUBUNIT 10"/>
    <property type="match status" value="1"/>
</dbReference>
<dbReference type="Gramene" id="rna26765">
    <property type="protein sequence ID" value="RHN63993.1"/>
    <property type="gene ID" value="gene26765"/>
</dbReference>
<evidence type="ECO:0000313" key="2">
    <source>
        <dbReference type="EMBL" id="RHN63993.1"/>
    </source>
</evidence>
<accession>A0A396IH58</accession>
<dbReference type="SUPFAM" id="SSF48452">
    <property type="entry name" value="TPR-like"/>
    <property type="match status" value="1"/>
</dbReference>
<sequence>MQGELEKANILVTQALSILPNSPEATLTAVYVDLLLGKPQEALAKLKSCSRIRFLPSGVSLNKSS</sequence>
<evidence type="ECO:0000313" key="3">
    <source>
        <dbReference type="Proteomes" id="UP000265566"/>
    </source>
</evidence>
<dbReference type="PANTHER" id="PTHR12979:SF5">
    <property type="entry name" value="CCR4-NOT TRANSCRIPTION COMPLEX SUBUNIT 10"/>
    <property type="match status" value="1"/>
</dbReference>
<dbReference type="InterPro" id="IPR011990">
    <property type="entry name" value="TPR-like_helical_dom_sf"/>
</dbReference>
<proteinExistence type="inferred from homology"/>
<dbReference type="GO" id="GO:0030014">
    <property type="term" value="C:CCR4-NOT complex"/>
    <property type="evidence" value="ECO:0007669"/>
    <property type="project" value="InterPro"/>
</dbReference>
<reference evidence="3" key="1">
    <citation type="journal article" date="2018" name="Nat. Plants">
        <title>Whole-genome landscape of Medicago truncatula symbiotic genes.</title>
        <authorList>
            <person name="Pecrix Y."/>
            <person name="Staton S.E."/>
            <person name="Sallet E."/>
            <person name="Lelandais-Briere C."/>
            <person name="Moreau S."/>
            <person name="Carrere S."/>
            <person name="Blein T."/>
            <person name="Jardinaud M.F."/>
            <person name="Latrasse D."/>
            <person name="Zouine M."/>
            <person name="Zahm M."/>
            <person name="Kreplak J."/>
            <person name="Mayjonade B."/>
            <person name="Satge C."/>
            <person name="Perez M."/>
            <person name="Cauet S."/>
            <person name="Marande W."/>
            <person name="Chantry-Darmon C."/>
            <person name="Lopez-Roques C."/>
            <person name="Bouchez O."/>
            <person name="Berard A."/>
            <person name="Debelle F."/>
            <person name="Munos S."/>
            <person name="Bendahmane A."/>
            <person name="Berges H."/>
            <person name="Niebel A."/>
            <person name="Buitink J."/>
            <person name="Frugier F."/>
            <person name="Benhamed M."/>
            <person name="Crespi M."/>
            <person name="Gouzy J."/>
            <person name="Gamas P."/>
        </authorList>
    </citation>
    <scope>NUCLEOTIDE SEQUENCE [LARGE SCALE GENOMIC DNA]</scope>
    <source>
        <strain evidence="3">cv. Jemalong A17</strain>
    </source>
</reference>
<dbReference type="InterPro" id="IPR039740">
    <property type="entry name" value="CNOT10"/>
</dbReference>
<dbReference type="AlphaFoldDB" id="A0A396IH58"/>
<organism evidence="2 3">
    <name type="scientific">Medicago truncatula</name>
    <name type="common">Barrel medic</name>
    <name type="synonym">Medicago tribuloides</name>
    <dbReference type="NCBI Taxonomy" id="3880"/>
    <lineage>
        <taxon>Eukaryota</taxon>
        <taxon>Viridiplantae</taxon>
        <taxon>Streptophyta</taxon>
        <taxon>Embryophyta</taxon>
        <taxon>Tracheophyta</taxon>
        <taxon>Spermatophyta</taxon>
        <taxon>Magnoliopsida</taxon>
        <taxon>eudicotyledons</taxon>
        <taxon>Gunneridae</taxon>
        <taxon>Pentapetalae</taxon>
        <taxon>rosids</taxon>
        <taxon>fabids</taxon>
        <taxon>Fabales</taxon>
        <taxon>Fabaceae</taxon>
        <taxon>Papilionoideae</taxon>
        <taxon>50 kb inversion clade</taxon>
        <taxon>NPAAA clade</taxon>
        <taxon>Hologalegina</taxon>
        <taxon>IRL clade</taxon>
        <taxon>Trifolieae</taxon>
        <taxon>Medicago</taxon>
    </lineage>
</organism>
<comment type="similarity">
    <text evidence="1">Belongs to the CNOT10 family.</text>
</comment>